<organism evidence="1">
    <name type="scientific">marine metagenome</name>
    <dbReference type="NCBI Taxonomy" id="408172"/>
    <lineage>
        <taxon>unclassified sequences</taxon>
        <taxon>metagenomes</taxon>
        <taxon>ecological metagenomes</taxon>
    </lineage>
</organism>
<reference evidence="1" key="1">
    <citation type="submission" date="2018-05" db="EMBL/GenBank/DDBJ databases">
        <authorList>
            <person name="Lanie J.A."/>
            <person name="Ng W.-L."/>
            <person name="Kazmierczak K.M."/>
            <person name="Andrzejewski T.M."/>
            <person name="Davidsen T.M."/>
            <person name="Wayne K.J."/>
            <person name="Tettelin H."/>
            <person name="Glass J.I."/>
            <person name="Rusch D."/>
            <person name="Podicherti R."/>
            <person name="Tsui H.-C.T."/>
            <person name="Winkler M.E."/>
        </authorList>
    </citation>
    <scope>NUCLEOTIDE SEQUENCE</scope>
</reference>
<protein>
    <submittedName>
        <fullName evidence="1">Uncharacterized protein</fullName>
    </submittedName>
</protein>
<sequence>MIIHNTHNTGEKIMSLNPFELRFKLLEMSTDFLEKQAEKNLELAHQAWDLAREQGEATVDLYKSLQPKSYSIEDIKEKAEEL</sequence>
<dbReference type="EMBL" id="UINC01023558">
    <property type="protein sequence ID" value="SVA95453.1"/>
    <property type="molecule type" value="Genomic_DNA"/>
</dbReference>
<evidence type="ECO:0000313" key="1">
    <source>
        <dbReference type="EMBL" id="SVA95453.1"/>
    </source>
</evidence>
<proteinExistence type="predicted"/>
<name>A0A382A3E6_9ZZZZ</name>
<gene>
    <name evidence="1" type="ORF">METZ01_LOCUS148307</name>
</gene>
<feature type="non-terminal residue" evidence="1">
    <location>
        <position position="82"/>
    </location>
</feature>
<accession>A0A382A3E6</accession>
<dbReference type="AlphaFoldDB" id="A0A382A3E6"/>